<dbReference type="PANTHER" id="PTHR46060:SF1">
    <property type="entry name" value="MARINER MOS1 TRANSPOSASE-LIKE PROTEIN"/>
    <property type="match status" value="1"/>
</dbReference>
<evidence type="ECO:0000313" key="3">
    <source>
        <dbReference type="Proteomes" id="UP000625711"/>
    </source>
</evidence>
<reference evidence="2" key="1">
    <citation type="submission" date="2020-08" db="EMBL/GenBank/DDBJ databases">
        <title>Genome sequencing and assembly of the red palm weevil Rhynchophorus ferrugineus.</title>
        <authorList>
            <person name="Dias G.B."/>
            <person name="Bergman C.M."/>
            <person name="Manee M."/>
        </authorList>
    </citation>
    <scope>NUCLEOTIDE SEQUENCE</scope>
    <source>
        <strain evidence="2">AA-2017</strain>
        <tissue evidence="2">Whole larva</tissue>
    </source>
</reference>
<proteinExistence type="predicted"/>
<dbReference type="Proteomes" id="UP000625711">
    <property type="component" value="Unassembled WGS sequence"/>
</dbReference>
<evidence type="ECO:0000313" key="2">
    <source>
        <dbReference type="EMBL" id="KAF7282048.1"/>
    </source>
</evidence>
<organism evidence="2 3">
    <name type="scientific">Rhynchophorus ferrugineus</name>
    <name type="common">Red palm weevil</name>
    <name type="synonym">Curculio ferrugineus</name>
    <dbReference type="NCBI Taxonomy" id="354439"/>
    <lineage>
        <taxon>Eukaryota</taxon>
        <taxon>Metazoa</taxon>
        <taxon>Ecdysozoa</taxon>
        <taxon>Arthropoda</taxon>
        <taxon>Hexapoda</taxon>
        <taxon>Insecta</taxon>
        <taxon>Pterygota</taxon>
        <taxon>Neoptera</taxon>
        <taxon>Endopterygota</taxon>
        <taxon>Coleoptera</taxon>
        <taxon>Polyphaga</taxon>
        <taxon>Cucujiformia</taxon>
        <taxon>Curculionidae</taxon>
        <taxon>Dryophthorinae</taxon>
        <taxon>Rhynchophorus</taxon>
    </lineage>
</organism>
<dbReference type="Gene3D" id="1.10.10.1450">
    <property type="match status" value="1"/>
</dbReference>
<dbReference type="AlphaFoldDB" id="A0A834INR3"/>
<name>A0A834INR3_RHYFE</name>
<comment type="caution">
    <text evidence="2">The sequence shown here is derived from an EMBL/GenBank/DDBJ whole genome shotgun (WGS) entry which is preliminary data.</text>
</comment>
<dbReference type="InterPro" id="IPR041426">
    <property type="entry name" value="Mos1_HTH"/>
</dbReference>
<keyword evidence="3" id="KW-1185">Reference proteome</keyword>
<dbReference type="EMBL" id="JAACXV010000198">
    <property type="protein sequence ID" value="KAF7282048.1"/>
    <property type="molecule type" value="Genomic_DNA"/>
</dbReference>
<dbReference type="InterPro" id="IPR052709">
    <property type="entry name" value="Transposase-MT_Hybrid"/>
</dbReference>
<gene>
    <name evidence="2" type="ORF">GWI33_003329</name>
</gene>
<dbReference type="Pfam" id="PF17906">
    <property type="entry name" value="HTH_48"/>
    <property type="match status" value="1"/>
</dbReference>
<protein>
    <recommendedName>
        <fullName evidence="1">Mos1 transposase HTH domain-containing protein</fullName>
    </recommendedName>
</protein>
<accession>A0A834INR3</accession>
<dbReference type="OrthoDB" id="616263at2759"/>
<sequence length="105" mass="12365">MDKKEFRVLIKYCFLNGKNTVEAKTWLDAEFLDTTPAKSTIKDWYAKFRHGEMRIEDGERSGRPKETVNWLGQLMRSNGNEIANNNKLATSRKNKKRKTKIQMIR</sequence>
<dbReference type="PANTHER" id="PTHR46060">
    <property type="entry name" value="MARINER MOS1 TRANSPOSASE-LIKE PROTEIN"/>
    <property type="match status" value="1"/>
</dbReference>
<feature type="domain" description="Mos1 transposase HTH" evidence="1">
    <location>
        <begin position="3"/>
        <end position="52"/>
    </location>
</feature>
<evidence type="ECO:0000259" key="1">
    <source>
        <dbReference type="Pfam" id="PF17906"/>
    </source>
</evidence>